<evidence type="ECO:0000313" key="12">
    <source>
        <dbReference type="Proteomes" id="UP000185596"/>
    </source>
</evidence>
<proteinExistence type="inferred from homology"/>
<sequence>MSKAKEGDKEAAEPAKKSKKMLLIIIVVAVLALGGGAYFVLKPSGEEPPPEPGEVLALDAITVNLTEGHFLKLKLALQATLEVTEDVDGSKALDLAVDQFSNLSVAELGNEGRAKHKAELKEKIVEAYEGDVMDVYLTDFVMQ</sequence>
<evidence type="ECO:0000256" key="10">
    <source>
        <dbReference type="RuleBase" id="RU364125"/>
    </source>
</evidence>
<dbReference type="GO" id="GO:0005886">
    <property type="term" value="C:plasma membrane"/>
    <property type="evidence" value="ECO:0007669"/>
    <property type="project" value="UniProtKB-SubCell"/>
</dbReference>
<dbReference type="Pfam" id="PF03748">
    <property type="entry name" value="FliL"/>
    <property type="match status" value="1"/>
</dbReference>
<organism evidence="11 12">
    <name type="scientific">Actinophytocola xanthii</name>
    <dbReference type="NCBI Taxonomy" id="1912961"/>
    <lineage>
        <taxon>Bacteria</taxon>
        <taxon>Bacillati</taxon>
        <taxon>Actinomycetota</taxon>
        <taxon>Actinomycetes</taxon>
        <taxon>Pseudonocardiales</taxon>
        <taxon>Pseudonocardiaceae</taxon>
    </lineage>
</organism>
<keyword evidence="11" id="KW-0969">Cilium</keyword>
<evidence type="ECO:0000256" key="7">
    <source>
        <dbReference type="ARBA" id="ARBA00022779"/>
    </source>
</evidence>
<dbReference type="InterPro" id="IPR005503">
    <property type="entry name" value="FliL"/>
</dbReference>
<keyword evidence="11" id="KW-0966">Cell projection</keyword>
<feature type="transmembrane region" description="Helical" evidence="10">
    <location>
        <begin position="21"/>
        <end position="41"/>
    </location>
</feature>
<evidence type="ECO:0000256" key="4">
    <source>
        <dbReference type="ARBA" id="ARBA00022475"/>
    </source>
</evidence>
<name>A0A1Q8BXS0_9PSEU</name>
<keyword evidence="9 10" id="KW-0472">Membrane</keyword>
<comment type="subcellular location">
    <subcellularLocation>
        <location evidence="2">Cell membrane</location>
        <topology evidence="2">Single-pass membrane protein</topology>
    </subcellularLocation>
</comment>
<comment type="function">
    <text evidence="1 10">Controls the rotational direction of flagella during chemotaxis.</text>
</comment>
<evidence type="ECO:0000256" key="1">
    <source>
        <dbReference type="ARBA" id="ARBA00002254"/>
    </source>
</evidence>
<accession>A0A1Q8BXS0</accession>
<dbReference type="Proteomes" id="UP000185596">
    <property type="component" value="Unassembled WGS sequence"/>
</dbReference>
<dbReference type="GO" id="GO:0009425">
    <property type="term" value="C:bacterial-type flagellum basal body"/>
    <property type="evidence" value="ECO:0007669"/>
    <property type="project" value="InterPro"/>
</dbReference>
<gene>
    <name evidence="11" type="ORF">BU204_36105</name>
</gene>
<reference evidence="11 12" key="1">
    <citation type="submission" date="2016-12" db="EMBL/GenBank/DDBJ databases">
        <title>The draft genome sequence of Actinophytocola sp. 11-183.</title>
        <authorList>
            <person name="Wang W."/>
            <person name="Yuan L."/>
        </authorList>
    </citation>
    <scope>NUCLEOTIDE SEQUENCE [LARGE SCALE GENOMIC DNA]</scope>
    <source>
        <strain evidence="11 12">11-183</strain>
    </source>
</reference>
<dbReference type="EMBL" id="MSIE01000112">
    <property type="protein sequence ID" value="OLF06906.1"/>
    <property type="molecule type" value="Genomic_DNA"/>
</dbReference>
<dbReference type="GO" id="GO:0006935">
    <property type="term" value="P:chemotaxis"/>
    <property type="evidence" value="ECO:0007669"/>
    <property type="project" value="UniProtKB-KW"/>
</dbReference>
<dbReference type="STRING" id="1912961.BU204_36105"/>
<evidence type="ECO:0000256" key="2">
    <source>
        <dbReference type="ARBA" id="ARBA00004162"/>
    </source>
</evidence>
<dbReference type="PANTHER" id="PTHR35091">
    <property type="entry name" value="FLAGELLAR PROTEIN FLIL"/>
    <property type="match status" value="1"/>
</dbReference>
<keyword evidence="11" id="KW-0282">Flagellum</keyword>
<keyword evidence="12" id="KW-1185">Reference proteome</keyword>
<evidence type="ECO:0000256" key="6">
    <source>
        <dbReference type="ARBA" id="ARBA00022692"/>
    </source>
</evidence>
<evidence type="ECO:0000256" key="9">
    <source>
        <dbReference type="ARBA" id="ARBA00023136"/>
    </source>
</evidence>
<dbReference type="GO" id="GO:0071978">
    <property type="term" value="P:bacterial-type flagellum-dependent swarming motility"/>
    <property type="evidence" value="ECO:0007669"/>
    <property type="project" value="TreeGrafter"/>
</dbReference>
<dbReference type="RefSeq" id="WP_075130295.1">
    <property type="nucleotide sequence ID" value="NZ_MSIE01000112.1"/>
</dbReference>
<keyword evidence="7 10" id="KW-0283">Flagellar rotation</keyword>
<evidence type="ECO:0000313" key="11">
    <source>
        <dbReference type="EMBL" id="OLF06906.1"/>
    </source>
</evidence>
<evidence type="ECO:0000256" key="5">
    <source>
        <dbReference type="ARBA" id="ARBA00022500"/>
    </source>
</evidence>
<keyword evidence="6 10" id="KW-0812">Transmembrane</keyword>
<comment type="caution">
    <text evidence="11">The sequence shown here is derived from an EMBL/GenBank/DDBJ whole genome shotgun (WGS) entry which is preliminary data.</text>
</comment>
<protein>
    <recommendedName>
        <fullName evidence="10">Flagellar protein FliL</fullName>
    </recommendedName>
</protein>
<keyword evidence="4 10" id="KW-1003">Cell membrane</keyword>
<evidence type="ECO:0000256" key="3">
    <source>
        <dbReference type="ARBA" id="ARBA00008281"/>
    </source>
</evidence>
<comment type="similarity">
    <text evidence="3 10">Belongs to the FliL family.</text>
</comment>
<keyword evidence="5 10" id="KW-0145">Chemotaxis</keyword>
<dbReference type="PANTHER" id="PTHR35091:SF2">
    <property type="entry name" value="FLAGELLAR PROTEIN FLIL"/>
    <property type="match status" value="1"/>
</dbReference>
<evidence type="ECO:0000256" key="8">
    <source>
        <dbReference type="ARBA" id="ARBA00022989"/>
    </source>
</evidence>
<dbReference type="OrthoDB" id="3537056at2"/>
<dbReference type="AlphaFoldDB" id="A0A1Q8BXS0"/>
<keyword evidence="8 10" id="KW-1133">Transmembrane helix</keyword>